<dbReference type="InterPro" id="IPR021054">
    <property type="entry name" value="Cell_wall_mannoprotein_1"/>
</dbReference>
<sequence>MKFSSASILGAFSAASPELDIIVDVLRQVQQQVDNLGAVHAENGPAVAPMVDAFLRVVSTITSGIDTISRLDKLKFASSLLLASPVSELKEHTQVLSEHLLGAKPRIAAQGNTDVVYKQVVRTREATQSLISIIIDKVPSKAQGIARYQAQGIIDILQGLQETFLPDQQVL</sequence>
<keyword evidence="2" id="KW-1185">Reference proteome</keyword>
<gene>
    <name evidence="1" type="ORF">E4U42_005830</name>
</gene>
<dbReference type="EMBL" id="SRPY01000560">
    <property type="protein sequence ID" value="KAG5921494.1"/>
    <property type="molecule type" value="Genomic_DNA"/>
</dbReference>
<dbReference type="OrthoDB" id="2422134at2759"/>
<comment type="caution">
    <text evidence="1">The sequence shown here is derived from an EMBL/GenBank/DDBJ whole genome shotgun (WGS) entry which is preliminary data.</text>
</comment>
<evidence type="ECO:0000313" key="1">
    <source>
        <dbReference type="EMBL" id="KAG5921494.1"/>
    </source>
</evidence>
<accession>A0A8K0J357</accession>
<dbReference type="AlphaFoldDB" id="A0A8K0J357"/>
<dbReference type="Gene3D" id="1.20.1280.140">
    <property type="match status" value="1"/>
</dbReference>
<organism evidence="1 2">
    <name type="scientific">Claviceps africana</name>
    <dbReference type="NCBI Taxonomy" id="83212"/>
    <lineage>
        <taxon>Eukaryota</taxon>
        <taxon>Fungi</taxon>
        <taxon>Dikarya</taxon>
        <taxon>Ascomycota</taxon>
        <taxon>Pezizomycotina</taxon>
        <taxon>Sordariomycetes</taxon>
        <taxon>Hypocreomycetidae</taxon>
        <taxon>Hypocreales</taxon>
        <taxon>Clavicipitaceae</taxon>
        <taxon>Claviceps</taxon>
    </lineage>
</organism>
<reference evidence="1" key="1">
    <citation type="journal article" date="2020" name="bioRxiv">
        <title>Whole genome comparisons of ergot fungi reveals the divergence and evolution of species within the genus Claviceps are the result of varying mechanisms driving genome evolution and host range expansion.</title>
        <authorList>
            <person name="Wyka S.A."/>
            <person name="Mondo S.J."/>
            <person name="Liu M."/>
            <person name="Dettman J."/>
            <person name="Nalam V."/>
            <person name="Broders K.D."/>
        </authorList>
    </citation>
    <scope>NUCLEOTIDE SEQUENCE</scope>
    <source>
        <strain evidence="1">CCC 489</strain>
    </source>
</reference>
<dbReference type="Proteomes" id="UP000811619">
    <property type="component" value="Unassembled WGS sequence"/>
</dbReference>
<evidence type="ECO:0000313" key="2">
    <source>
        <dbReference type="Proteomes" id="UP000811619"/>
    </source>
</evidence>
<proteinExistence type="predicted"/>
<dbReference type="Pfam" id="PF12296">
    <property type="entry name" value="HsbA"/>
    <property type="match status" value="1"/>
</dbReference>
<name>A0A8K0J357_9HYPO</name>
<protein>
    <submittedName>
        <fullName evidence="1">Uncharacterized protein</fullName>
    </submittedName>
</protein>